<dbReference type="AlphaFoldDB" id="A0A2U2J6J9"/>
<proteinExistence type="predicted"/>
<accession>A0A2U2J6J9</accession>
<dbReference type="InterPro" id="IPR000397">
    <property type="entry name" value="Heat_shock_Hsp33"/>
</dbReference>
<evidence type="ECO:0000256" key="1">
    <source>
        <dbReference type="ARBA" id="ARBA00022490"/>
    </source>
</evidence>
<evidence type="ECO:0000256" key="4">
    <source>
        <dbReference type="ARBA" id="ARBA00023186"/>
    </source>
</evidence>
<dbReference type="CDD" id="cd00498">
    <property type="entry name" value="Hsp33"/>
    <property type="match status" value="1"/>
</dbReference>
<dbReference type="InterPro" id="IPR016153">
    <property type="entry name" value="Heat_shock_Hsp33_N"/>
</dbReference>
<dbReference type="Gene3D" id="3.55.30.10">
    <property type="entry name" value="Hsp33 domain"/>
    <property type="match status" value="1"/>
</dbReference>
<protein>
    <submittedName>
        <fullName evidence="6">Molecular chaperone Hsp33</fullName>
    </submittedName>
</protein>
<name>A0A2U2J6J9_9SPHN</name>
<evidence type="ECO:0000256" key="5">
    <source>
        <dbReference type="ARBA" id="ARBA00023284"/>
    </source>
</evidence>
<dbReference type="GO" id="GO:0044183">
    <property type="term" value="F:protein folding chaperone"/>
    <property type="evidence" value="ECO:0007669"/>
    <property type="project" value="TreeGrafter"/>
</dbReference>
<dbReference type="SUPFAM" id="SSF118352">
    <property type="entry name" value="HSP33 redox switch-like"/>
    <property type="match status" value="1"/>
</dbReference>
<dbReference type="GO" id="GO:0042026">
    <property type="term" value="P:protein refolding"/>
    <property type="evidence" value="ECO:0007669"/>
    <property type="project" value="TreeGrafter"/>
</dbReference>
<dbReference type="InterPro" id="IPR023212">
    <property type="entry name" value="Hsp33_helix_hairpin_bin_dom_sf"/>
</dbReference>
<keyword evidence="5" id="KW-0676">Redox-active center</keyword>
<keyword evidence="3" id="KW-1015">Disulfide bond</keyword>
<dbReference type="InterPro" id="IPR016154">
    <property type="entry name" value="Heat_shock_Hsp33_C"/>
</dbReference>
<comment type="caution">
    <text evidence="6">The sequence shown here is derived from an EMBL/GenBank/DDBJ whole genome shotgun (WGS) entry which is preliminary data.</text>
</comment>
<dbReference type="PANTHER" id="PTHR30111:SF1">
    <property type="entry name" value="33 KDA CHAPERONIN"/>
    <property type="match status" value="1"/>
</dbReference>
<dbReference type="Proteomes" id="UP000245916">
    <property type="component" value="Unassembled WGS sequence"/>
</dbReference>
<dbReference type="Pfam" id="PF01430">
    <property type="entry name" value="HSP33"/>
    <property type="match status" value="1"/>
</dbReference>
<dbReference type="PIRSF" id="PIRSF005261">
    <property type="entry name" value="Heat_shock_Hsp33"/>
    <property type="match status" value="1"/>
</dbReference>
<evidence type="ECO:0000256" key="3">
    <source>
        <dbReference type="ARBA" id="ARBA00023157"/>
    </source>
</evidence>
<evidence type="ECO:0000313" key="6">
    <source>
        <dbReference type="EMBL" id="PWG03969.1"/>
    </source>
</evidence>
<evidence type="ECO:0000313" key="7">
    <source>
        <dbReference type="Proteomes" id="UP000245916"/>
    </source>
</evidence>
<dbReference type="GO" id="GO:0051082">
    <property type="term" value="F:unfolded protein binding"/>
    <property type="evidence" value="ECO:0007669"/>
    <property type="project" value="InterPro"/>
</dbReference>
<gene>
    <name evidence="6" type="ORF">DF286_10540</name>
</gene>
<dbReference type="Gene3D" id="3.90.1280.10">
    <property type="entry name" value="HSP33 redox switch-like"/>
    <property type="match status" value="1"/>
</dbReference>
<keyword evidence="7" id="KW-1185">Reference proteome</keyword>
<reference evidence="6 7" key="1">
    <citation type="submission" date="2018-05" db="EMBL/GenBank/DDBJ databases">
        <title>Genome of Sphingosinicella humi QZX222.</title>
        <authorList>
            <person name="Qiao Z."/>
            <person name="Wang G."/>
        </authorList>
    </citation>
    <scope>NUCLEOTIDE SEQUENCE [LARGE SCALE GENOMIC DNA]</scope>
    <source>
        <strain evidence="6 7">QZX222</strain>
    </source>
</reference>
<dbReference type="EMBL" id="QFFF01000001">
    <property type="protein sequence ID" value="PWG03969.1"/>
    <property type="molecule type" value="Genomic_DNA"/>
</dbReference>
<dbReference type="RefSeq" id="WP_109272142.1">
    <property type="nucleotide sequence ID" value="NZ_QFFF01000001.1"/>
</dbReference>
<dbReference type="GO" id="GO:0005737">
    <property type="term" value="C:cytoplasm"/>
    <property type="evidence" value="ECO:0007669"/>
    <property type="project" value="InterPro"/>
</dbReference>
<dbReference type="SUPFAM" id="SSF64397">
    <property type="entry name" value="Hsp33 domain"/>
    <property type="match status" value="1"/>
</dbReference>
<keyword evidence="1" id="KW-0963">Cytoplasm</keyword>
<keyword evidence="4" id="KW-0143">Chaperone</keyword>
<sequence length="306" mass="33661">MTSEHSSEAALAAHLDEAVGFTIPGRHARGRLVRLGPLLDEVLSAHAYPAPIARILSEALTLTALLGAMLKDAGGQLTVQAQTEAGIIDLLVCDYKGGELRGYVRFDKERLAEVHSLPTLFALFGKGYLAITFDQAVSGERYQGIVPLEGESLAEAAQSYFSQSEQIPSLVRLAVDDTGHIAGGILIQHLPDGEEGRERLHTRLDHPEWEHVRVLAETIKANELFDPALPLETLLWRLFHEEEEIRVLATVPLSKGCRCNFDYIRGVIARFGEEERRDMVDSDGFISVDCEFCSRAFPISASDLDA</sequence>
<evidence type="ECO:0000256" key="2">
    <source>
        <dbReference type="ARBA" id="ARBA00022833"/>
    </source>
</evidence>
<organism evidence="6 7">
    <name type="scientific">Allosphingosinicella humi</name>
    <dbReference type="NCBI Taxonomy" id="2068657"/>
    <lineage>
        <taxon>Bacteria</taxon>
        <taxon>Pseudomonadati</taxon>
        <taxon>Pseudomonadota</taxon>
        <taxon>Alphaproteobacteria</taxon>
        <taxon>Sphingomonadales</taxon>
        <taxon>Sphingomonadaceae</taxon>
        <taxon>Allosphingosinicella</taxon>
    </lineage>
</organism>
<dbReference type="Gene3D" id="1.10.287.480">
    <property type="entry name" value="helix hairpin bin"/>
    <property type="match status" value="1"/>
</dbReference>
<keyword evidence="2" id="KW-0862">Zinc</keyword>
<dbReference type="PANTHER" id="PTHR30111">
    <property type="entry name" value="33 KDA CHAPERONIN"/>
    <property type="match status" value="1"/>
</dbReference>
<dbReference type="OrthoDB" id="9793753at2"/>